<proteinExistence type="predicted"/>
<organism evidence="4 5">
    <name type="scientific">Flavobacterium hankyongi</name>
    <dbReference type="NCBI Taxonomy" id="1176532"/>
    <lineage>
        <taxon>Bacteria</taxon>
        <taxon>Pseudomonadati</taxon>
        <taxon>Bacteroidota</taxon>
        <taxon>Flavobacteriia</taxon>
        <taxon>Flavobacteriales</taxon>
        <taxon>Flavobacteriaceae</taxon>
        <taxon>Flavobacterium</taxon>
    </lineage>
</organism>
<keyword evidence="5" id="KW-1185">Reference proteome</keyword>
<comment type="caution">
    <text evidence="4">The sequence shown here is derived from an EMBL/GenBank/DDBJ whole genome shotgun (WGS) entry which is preliminary data.</text>
</comment>
<dbReference type="NCBIfam" id="TIGR04183">
    <property type="entry name" value="Por_Secre_tail"/>
    <property type="match status" value="1"/>
</dbReference>
<feature type="chain" id="PRO_5045313753" description="Secretion system C-terminal sorting domain-containing protein" evidence="2">
    <location>
        <begin position="19"/>
        <end position="149"/>
    </location>
</feature>
<evidence type="ECO:0000313" key="5">
    <source>
        <dbReference type="Proteomes" id="UP001500141"/>
    </source>
</evidence>
<name>A0ABP8ZPY6_9FLAO</name>
<reference evidence="5" key="1">
    <citation type="journal article" date="2019" name="Int. J. Syst. Evol. Microbiol.">
        <title>The Global Catalogue of Microorganisms (GCM) 10K type strain sequencing project: providing services to taxonomists for standard genome sequencing and annotation.</title>
        <authorList>
            <consortium name="The Broad Institute Genomics Platform"/>
            <consortium name="The Broad Institute Genome Sequencing Center for Infectious Disease"/>
            <person name="Wu L."/>
            <person name="Ma J."/>
        </authorList>
    </citation>
    <scope>NUCLEOTIDE SEQUENCE [LARGE SCALE GENOMIC DNA]</scope>
    <source>
        <strain evidence="5">JCM 18198</strain>
    </source>
</reference>
<protein>
    <recommendedName>
        <fullName evidence="3">Secretion system C-terminal sorting domain-containing protein</fullName>
    </recommendedName>
</protein>
<accession>A0ABP8ZPY6</accession>
<evidence type="ECO:0000256" key="1">
    <source>
        <dbReference type="ARBA" id="ARBA00022729"/>
    </source>
</evidence>
<evidence type="ECO:0000259" key="3">
    <source>
        <dbReference type="Pfam" id="PF18962"/>
    </source>
</evidence>
<feature type="domain" description="Secretion system C-terminal sorting" evidence="3">
    <location>
        <begin position="73"/>
        <end position="142"/>
    </location>
</feature>
<feature type="signal peptide" evidence="2">
    <location>
        <begin position="1"/>
        <end position="18"/>
    </location>
</feature>
<dbReference type="EMBL" id="BAABIP010000007">
    <property type="protein sequence ID" value="GAA4762829.1"/>
    <property type="molecule type" value="Genomic_DNA"/>
</dbReference>
<evidence type="ECO:0000256" key="2">
    <source>
        <dbReference type="SAM" id="SignalP"/>
    </source>
</evidence>
<dbReference type="Proteomes" id="UP001500141">
    <property type="component" value="Unassembled WGS sequence"/>
</dbReference>
<dbReference type="RefSeq" id="WP_264543813.1">
    <property type="nucleotide sequence ID" value="NZ_BAABIP010000007.1"/>
</dbReference>
<dbReference type="Pfam" id="PF18962">
    <property type="entry name" value="Por_Secre_tail"/>
    <property type="match status" value="1"/>
</dbReference>
<dbReference type="InterPro" id="IPR026444">
    <property type="entry name" value="Secre_tail"/>
</dbReference>
<keyword evidence="1 2" id="KW-0732">Signal</keyword>
<gene>
    <name evidence="4" type="ORF">GCM10023230_10270</name>
</gene>
<sequence>MKKLFCLITFLLSLFCYSQQDKISFTYDNAGNQIKREYCPSCPAKTNNIVKEVSEIVEQDLLKFYPEDEISYYPNPVKELLFLKWDVSDSKKVRAINIYSLNGQLIKAYNNLESKNEFVIQFQELPQNVYSINLSYTDGDNKSIKIIKE</sequence>
<evidence type="ECO:0000313" key="4">
    <source>
        <dbReference type="EMBL" id="GAA4762829.1"/>
    </source>
</evidence>